<dbReference type="Proteomes" id="UP001163321">
    <property type="component" value="Chromosome 1"/>
</dbReference>
<accession>A0ACC0WT83</accession>
<comment type="caution">
    <text evidence="1">The sequence shown here is derived from an EMBL/GenBank/DDBJ whole genome shotgun (WGS) entry which is preliminary data.</text>
</comment>
<organism evidence="1 2">
    <name type="scientific">Peronosclerospora sorghi</name>
    <dbReference type="NCBI Taxonomy" id="230839"/>
    <lineage>
        <taxon>Eukaryota</taxon>
        <taxon>Sar</taxon>
        <taxon>Stramenopiles</taxon>
        <taxon>Oomycota</taxon>
        <taxon>Peronosporomycetes</taxon>
        <taxon>Peronosporales</taxon>
        <taxon>Peronosporaceae</taxon>
        <taxon>Peronosclerospora</taxon>
    </lineage>
</organism>
<proteinExistence type="predicted"/>
<protein>
    <submittedName>
        <fullName evidence="1">Uncharacterized protein</fullName>
    </submittedName>
</protein>
<reference evidence="1 2" key="1">
    <citation type="journal article" date="2022" name="bioRxiv">
        <title>The genome of the oomycete Peronosclerospora sorghi, a cosmopolitan pathogen of maize and sorghum, is inflated with dispersed pseudogenes.</title>
        <authorList>
            <person name="Fletcher K."/>
            <person name="Martin F."/>
            <person name="Isakeit T."/>
            <person name="Cavanaugh K."/>
            <person name="Magill C."/>
            <person name="Michelmore R."/>
        </authorList>
    </citation>
    <scope>NUCLEOTIDE SEQUENCE [LARGE SCALE GENOMIC DNA]</scope>
    <source>
        <strain evidence="1">P6</strain>
    </source>
</reference>
<evidence type="ECO:0000313" key="1">
    <source>
        <dbReference type="EMBL" id="KAI9922118.1"/>
    </source>
</evidence>
<keyword evidence="2" id="KW-1185">Reference proteome</keyword>
<evidence type="ECO:0000313" key="2">
    <source>
        <dbReference type="Proteomes" id="UP001163321"/>
    </source>
</evidence>
<sequence>MERVDQTNTNNHVRTVVCMDEATPTKRPNFRVLDDTILLQESLFKSPFEESQGGVMTVLLLQSFRYFQTFGVRTVTGENAQARFKST</sequence>
<gene>
    <name evidence="1" type="ORF">PsorP6_001926</name>
</gene>
<dbReference type="EMBL" id="CM047580">
    <property type="protein sequence ID" value="KAI9922118.1"/>
    <property type="molecule type" value="Genomic_DNA"/>
</dbReference>
<name>A0ACC0WT83_9STRA</name>